<evidence type="ECO:0000313" key="2">
    <source>
        <dbReference type="Proteomes" id="UP000199735"/>
    </source>
</evidence>
<reference evidence="1 2" key="1">
    <citation type="submission" date="2016-10" db="EMBL/GenBank/DDBJ databases">
        <authorList>
            <person name="Varghese N."/>
            <person name="Submissions S."/>
        </authorList>
    </citation>
    <scope>NUCLEOTIDE SEQUENCE [LARGE SCALE GENOMIC DNA]</scope>
    <source>
        <strain evidence="1 2">DSM 21619</strain>
    </source>
</reference>
<dbReference type="AlphaFoldDB" id="A0AAX2EDS5"/>
<sequence>MTLYNFFNMLQLIGGLGLAIAYVPQIRDDSGPNPAMFPLHKLQATLASLPLKTPIQTAWK</sequence>
<dbReference type="EMBL" id="FOCD01000001">
    <property type="protein sequence ID" value="SEM86184.1"/>
    <property type="molecule type" value="Genomic_DNA"/>
</dbReference>
<accession>A0AAX2EDS5</accession>
<organism evidence="1 2">
    <name type="scientific">Terribacillus saccharophilus</name>
    <dbReference type="NCBI Taxonomy" id="361277"/>
    <lineage>
        <taxon>Bacteria</taxon>
        <taxon>Bacillati</taxon>
        <taxon>Bacillota</taxon>
        <taxon>Bacilli</taxon>
        <taxon>Bacillales</taxon>
        <taxon>Bacillaceae</taxon>
        <taxon>Terribacillus</taxon>
    </lineage>
</organism>
<comment type="caution">
    <text evidence="1">The sequence shown here is derived from an EMBL/GenBank/DDBJ whole genome shotgun (WGS) entry which is preliminary data.</text>
</comment>
<protein>
    <submittedName>
        <fullName evidence="1">Uncharacterized protein</fullName>
    </submittedName>
</protein>
<evidence type="ECO:0000313" key="1">
    <source>
        <dbReference type="EMBL" id="SEM86184.1"/>
    </source>
</evidence>
<name>A0AAX2EDS5_9BACI</name>
<proteinExistence type="predicted"/>
<dbReference type="Proteomes" id="UP000199735">
    <property type="component" value="Unassembled WGS sequence"/>
</dbReference>
<gene>
    <name evidence="1" type="ORF">SAMN04489762_1228</name>
</gene>